<organism evidence="1 2">
    <name type="scientific">Stylosanthes scabra</name>
    <dbReference type="NCBI Taxonomy" id="79078"/>
    <lineage>
        <taxon>Eukaryota</taxon>
        <taxon>Viridiplantae</taxon>
        <taxon>Streptophyta</taxon>
        <taxon>Embryophyta</taxon>
        <taxon>Tracheophyta</taxon>
        <taxon>Spermatophyta</taxon>
        <taxon>Magnoliopsida</taxon>
        <taxon>eudicotyledons</taxon>
        <taxon>Gunneridae</taxon>
        <taxon>Pentapetalae</taxon>
        <taxon>rosids</taxon>
        <taxon>fabids</taxon>
        <taxon>Fabales</taxon>
        <taxon>Fabaceae</taxon>
        <taxon>Papilionoideae</taxon>
        <taxon>50 kb inversion clade</taxon>
        <taxon>dalbergioids sensu lato</taxon>
        <taxon>Dalbergieae</taxon>
        <taxon>Pterocarpus clade</taxon>
        <taxon>Stylosanthes</taxon>
    </lineage>
</organism>
<dbReference type="Proteomes" id="UP001341840">
    <property type="component" value="Unassembled WGS sequence"/>
</dbReference>
<reference evidence="1 2" key="1">
    <citation type="journal article" date="2023" name="Plants (Basel)">
        <title>Bridging the Gap: Combining Genomics and Transcriptomics Approaches to Understand Stylosanthes scabra, an Orphan Legume from the Brazilian Caatinga.</title>
        <authorList>
            <person name="Ferreira-Neto J.R.C."/>
            <person name="da Silva M.D."/>
            <person name="Binneck E."/>
            <person name="de Melo N.F."/>
            <person name="da Silva R.H."/>
            <person name="de Melo A.L.T.M."/>
            <person name="Pandolfi V."/>
            <person name="Bustamante F.O."/>
            <person name="Brasileiro-Vidal A.C."/>
            <person name="Benko-Iseppon A.M."/>
        </authorList>
    </citation>
    <scope>NUCLEOTIDE SEQUENCE [LARGE SCALE GENOMIC DNA]</scope>
    <source>
        <tissue evidence="1">Leaves</tissue>
    </source>
</reference>
<keyword evidence="2" id="KW-1185">Reference proteome</keyword>
<dbReference type="EMBL" id="JASCZI010090834">
    <property type="protein sequence ID" value="MED6146991.1"/>
    <property type="molecule type" value="Genomic_DNA"/>
</dbReference>
<evidence type="ECO:0000313" key="2">
    <source>
        <dbReference type="Proteomes" id="UP001341840"/>
    </source>
</evidence>
<sequence>MPHELDPLYNWVNRDVLGSPSTMTEDYLAELKSSGVICGEEERLYRVELPRRGERGNSMDKQLVKFDPKIERILTKIRQRVKLQRALQENPSSGNFLKILLRYFLIVKKR</sequence>
<name>A0ABU6TE36_9FABA</name>
<gene>
    <name evidence="1" type="ORF">PIB30_039949</name>
</gene>
<accession>A0ABU6TE36</accession>
<evidence type="ECO:0000313" key="1">
    <source>
        <dbReference type="EMBL" id="MED6146991.1"/>
    </source>
</evidence>
<comment type="caution">
    <text evidence="1">The sequence shown here is derived from an EMBL/GenBank/DDBJ whole genome shotgun (WGS) entry which is preliminary data.</text>
</comment>
<proteinExistence type="predicted"/>
<protein>
    <submittedName>
        <fullName evidence="1">Uncharacterized protein</fullName>
    </submittedName>
</protein>